<accession>A0A5A7P4I8</accession>
<protein>
    <submittedName>
        <fullName evidence="2">Transcription elongation factor GreA</fullName>
    </submittedName>
</protein>
<keyword evidence="2" id="KW-0648">Protein biosynthesis</keyword>
<feature type="compositionally biased region" description="Basic residues" evidence="1">
    <location>
        <begin position="1"/>
        <end position="15"/>
    </location>
</feature>
<proteinExistence type="predicted"/>
<name>A0A5A7P4I8_STRAF</name>
<keyword evidence="2" id="KW-0251">Elongation factor</keyword>
<feature type="compositionally biased region" description="Basic and acidic residues" evidence="1">
    <location>
        <begin position="32"/>
        <end position="47"/>
    </location>
</feature>
<dbReference type="EMBL" id="BKCP01001780">
    <property type="protein sequence ID" value="GER27388.1"/>
    <property type="molecule type" value="Genomic_DNA"/>
</dbReference>
<gene>
    <name evidence="2" type="ORF">STAS_03101</name>
</gene>
<reference evidence="3" key="1">
    <citation type="journal article" date="2019" name="Curr. Biol.">
        <title>Genome Sequence of Striga asiatica Provides Insight into the Evolution of Plant Parasitism.</title>
        <authorList>
            <person name="Yoshida S."/>
            <person name="Kim S."/>
            <person name="Wafula E.K."/>
            <person name="Tanskanen J."/>
            <person name="Kim Y.M."/>
            <person name="Honaas L."/>
            <person name="Yang Z."/>
            <person name="Spallek T."/>
            <person name="Conn C.E."/>
            <person name="Ichihashi Y."/>
            <person name="Cheong K."/>
            <person name="Cui S."/>
            <person name="Der J.P."/>
            <person name="Gundlach H."/>
            <person name="Jiao Y."/>
            <person name="Hori C."/>
            <person name="Ishida J.K."/>
            <person name="Kasahara H."/>
            <person name="Kiba T."/>
            <person name="Kim M.S."/>
            <person name="Koo N."/>
            <person name="Laohavisit A."/>
            <person name="Lee Y.H."/>
            <person name="Lumba S."/>
            <person name="McCourt P."/>
            <person name="Mortimer J.C."/>
            <person name="Mutuku J.M."/>
            <person name="Nomura T."/>
            <person name="Sasaki-Sekimoto Y."/>
            <person name="Seto Y."/>
            <person name="Wang Y."/>
            <person name="Wakatake T."/>
            <person name="Sakakibara H."/>
            <person name="Demura T."/>
            <person name="Yamaguchi S."/>
            <person name="Yoneyama K."/>
            <person name="Manabe R.I."/>
            <person name="Nelson D.C."/>
            <person name="Schulman A.H."/>
            <person name="Timko M.P."/>
            <person name="dePamphilis C.W."/>
            <person name="Choi D."/>
            <person name="Shirasu K."/>
        </authorList>
    </citation>
    <scope>NUCLEOTIDE SEQUENCE [LARGE SCALE GENOMIC DNA]</scope>
    <source>
        <strain evidence="3">cv. UVA1</strain>
    </source>
</reference>
<dbReference type="GO" id="GO:0003746">
    <property type="term" value="F:translation elongation factor activity"/>
    <property type="evidence" value="ECO:0007669"/>
    <property type="project" value="UniProtKB-KW"/>
</dbReference>
<evidence type="ECO:0000256" key="1">
    <source>
        <dbReference type="SAM" id="MobiDB-lite"/>
    </source>
</evidence>
<evidence type="ECO:0000313" key="2">
    <source>
        <dbReference type="EMBL" id="GER27388.1"/>
    </source>
</evidence>
<feature type="compositionally biased region" description="Polar residues" evidence="1">
    <location>
        <begin position="80"/>
        <end position="94"/>
    </location>
</feature>
<evidence type="ECO:0000313" key="3">
    <source>
        <dbReference type="Proteomes" id="UP000325081"/>
    </source>
</evidence>
<sequence>MPSRIKSKRPSRRTRPSPELVWTVVSPDGDSGFDRSAEERKREKKEDVGDEGDDAIGGVQLKFSSGRANLNQQHEEGKTHQVNLSSESRNQTIFENEDTDQGVMGEDRDHMVLDQSQ</sequence>
<dbReference type="Proteomes" id="UP000325081">
    <property type="component" value="Unassembled WGS sequence"/>
</dbReference>
<feature type="region of interest" description="Disordered" evidence="1">
    <location>
        <begin position="1"/>
        <end position="58"/>
    </location>
</feature>
<organism evidence="2 3">
    <name type="scientific">Striga asiatica</name>
    <name type="common">Asiatic witchweed</name>
    <name type="synonym">Buchnera asiatica</name>
    <dbReference type="NCBI Taxonomy" id="4170"/>
    <lineage>
        <taxon>Eukaryota</taxon>
        <taxon>Viridiplantae</taxon>
        <taxon>Streptophyta</taxon>
        <taxon>Embryophyta</taxon>
        <taxon>Tracheophyta</taxon>
        <taxon>Spermatophyta</taxon>
        <taxon>Magnoliopsida</taxon>
        <taxon>eudicotyledons</taxon>
        <taxon>Gunneridae</taxon>
        <taxon>Pentapetalae</taxon>
        <taxon>asterids</taxon>
        <taxon>lamiids</taxon>
        <taxon>Lamiales</taxon>
        <taxon>Orobanchaceae</taxon>
        <taxon>Buchnereae</taxon>
        <taxon>Striga</taxon>
    </lineage>
</organism>
<feature type="compositionally biased region" description="Basic and acidic residues" evidence="1">
    <location>
        <begin position="105"/>
        <end position="117"/>
    </location>
</feature>
<keyword evidence="3" id="KW-1185">Reference proteome</keyword>
<dbReference type="AlphaFoldDB" id="A0A5A7P4I8"/>
<feature type="region of interest" description="Disordered" evidence="1">
    <location>
        <begin position="71"/>
        <end position="117"/>
    </location>
</feature>
<comment type="caution">
    <text evidence="2">The sequence shown here is derived from an EMBL/GenBank/DDBJ whole genome shotgun (WGS) entry which is preliminary data.</text>
</comment>